<proteinExistence type="predicted"/>
<evidence type="ECO:0000313" key="2">
    <source>
        <dbReference type="Proteomes" id="UP001476798"/>
    </source>
</evidence>
<keyword evidence="2" id="KW-1185">Reference proteome</keyword>
<organism evidence="1 2">
    <name type="scientific">Goodea atripinnis</name>
    <dbReference type="NCBI Taxonomy" id="208336"/>
    <lineage>
        <taxon>Eukaryota</taxon>
        <taxon>Metazoa</taxon>
        <taxon>Chordata</taxon>
        <taxon>Craniata</taxon>
        <taxon>Vertebrata</taxon>
        <taxon>Euteleostomi</taxon>
        <taxon>Actinopterygii</taxon>
        <taxon>Neopterygii</taxon>
        <taxon>Teleostei</taxon>
        <taxon>Neoteleostei</taxon>
        <taxon>Acanthomorphata</taxon>
        <taxon>Ovalentaria</taxon>
        <taxon>Atherinomorphae</taxon>
        <taxon>Cyprinodontiformes</taxon>
        <taxon>Goodeidae</taxon>
        <taxon>Goodea</taxon>
    </lineage>
</organism>
<name>A0ABV0P1B5_9TELE</name>
<reference evidence="1 2" key="1">
    <citation type="submission" date="2021-06" db="EMBL/GenBank/DDBJ databases">
        <authorList>
            <person name="Palmer J.M."/>
        </authorList>
    </citation>
    <scope>NUCLEOTIDE SEQUENCE [LARGE SCALE GENOMIC DNA]</scope>
    <source>
        <strain evidence="1 2">GA_2019</strain>
        <tissue evidence="1">Muscle</tissue>
    </source>
</reference>
<accession>A0ABV0P1B5</accession>
<evidence type="ECO:0000313" key="1">
    <source>
        <dbReference type="EMBL" id="MEQ2177428.1"/>
    </source>
</evidence>
<dbReference type="EMBL" id="JAHRIO010060103">
    <property type="protein sequence ID" value="MEQ2177428.1"/>
    <property type="molecule type" value="Genomic_DNA"/>
</dbReference>
<sequence>MIGMQQWLRNMNKIRCLSPVVIGGEAGYIQDKSPIYHRATWRHTGQTTMHTLILKGYFRVTNQPNSHVFDCGRKLEYPERTHACIGRTCKLHVEKPNIGNQTKDFAARQQCQKLY</sequence>
<gene>
    <name evidence="1" type="ORF">GOODEAATRI_003437</name>
</gene>
<protein>
    <submittedName>
        <fullName evidence="1">Uncharacterized protein</fullName>
    </submittedName>
</protein>
<dbReference type="Proteomes" id="UP001476798">
    <property type="component" value="Unassembled WGS sequence"/>
</dbReference>
<comment type="caution">
    <text evidence="1">The sequence shown here is derived from an EMBL/GenBank/DDBJ whole genome shotgun (WGS) entry which is preliminary data.</text>
</comment>